<name>A0ABN9A1N6_RANTA</name>
<gene>
    <name evidence="2" type="ORF">MRATA1EN1_LOCUS28660</name>
</gene>
<keyword evidence="3" id="KW-1185">Reference proteome</keyword>
<feature type="compositionally biased region" description="Polar residues" evidence="1">
    <location>
        <begin position="93"/>
        <end position="102"/>
    </location>
</feature>
<organism evidence="2 3">
    <name type="scientific">Rangifer tarandus platyrhynchus</name>
    <name type="common">Svalbard reindeer</name>
    <dbReference type="NCBI Taxonomy" id="3082113"/>
    <lineage>
        <taxon>Eukaryota</taxon>
        <taxon>Metazoa</taxon>
        <taxon>Chordata</taxon>
        <taxon>Craniata</taxon>
        <taxon>Vertebrata</taxon>
        <taxon>Euteleostomi</taxon>
        <taxon>Mammalia</taxon>
        <taxon>Eutheria</taxon>
        <taxon>Laurasiatheria</taxon>
        <taxon>Artiodactyla</taxon>
        <taxon>Ruminantia</taxon>
        <taxon>Pecora</taxon>
        <taxon>Cervidae</taxon>
        <taxon>Odocoileinae</taxon>
        <taxon>Rangifer</taxon>
    </lineage>
</organism>
<feature type="region of interest" description="Disordered" evidence="1">
    <location>
        <begin position="82"/>
        <end position="102"/>
    </location>
</feature>
<evidence type="ECO:0000256" key="1">
    <source>
        <dbReference type="SAM" id="MobiDB-lite"/>
    </source>
</evidence>
<evidence type="ECO:0000313" key="3">
    <source>
        <dbReference type="Proteomes" id="UP001176941"/>
    </source>
</evidence>
<sequence length="102" mass="11636">MEAVQGVSLLLHHTWKDNYRIQLERSSVEFLLKMGNSKVFLSAGRKGRQKKLCDDLEENHSRLKESTEHRPGDKLNLMCSSDIQAEAEPGAQRSGTTEQSHW</sequence>
<accession>A0ABN9A1N6</accession>
<dbReference type="Proteomes" id="UP001176941">
    <property type="component" value="Chromosome 9"/>
</dbReference>
<proteinExistence type="predicted"/>
<evidence type="ECO:0000313" key="2">
    <source>
        <dbReference type="EMBL" id="CAI9179698.1"/>
    </source>
</evidence>
<reference evidence="2" key="1">
    <citation type="submission" date="2023-04" db="EMBL/GenBank/DDBJ databases">
        <authorList>
            <consortium name="ELIXIR-Norway"/>
        </authorList>
    </citation>
    <scope>NUCLEOTIDE SEQUENCE [LARGE SCALE GENOMIC DNA]</scope>
</reference>
<dbReference type="EMBL" id="OX459945">
    <property type="protein sequence ID" value="CAI9179698.1"/>
    <property type="molecule type" value="Genomic_DNA"/>
</dbReference>
<protein>
    <submittedName>
        <fullName evidence="2">Uncharacterized protein</fullName>
    </submittedName>
</protein>